<name>A0A1F5MK16_9BACT</name>
<dbReference type="Proteomes" id="UP000178017">
    <property type="component" value="Unassembled WGS sequence"/>
</dbReference>
<proteinExistence type="predicted"/>
<gene>
    <name evidence="2" type="ORF">A3B49_02625</name>
</gene>
<evidence type="ECO:0000313" key="2">
    <source>
        <dbReference type="EMBL" id="OGE65726.1"/>
    </source>
</evidence>
<evidence type="ECO:0000256" key="1">
    <source>
        <dbReference type="SAM" id="MobiDB-lite"/>
    </source>
</evidence>
<dbReference type="EMBL" id="MFDO01000009">
    <property type="protein sequence ID" value="OGE65726.1"/>
    <property type="molecule type" value="Genomic_DNA"/>
</dbReference>
<reference evidence="2 3" key="1">
    <citation type="journal article" date="2016" name="Nat. Commun.">
        <title>Thousands of microbial genomes shed light on interconnected biogeochemical processes in an aquifer system.</title>
        <authorList>
            <person name="Anantharaman K."/>
            <person name="Brown C.T."/>
            <person name="Hug L.A."/>
            <person name="Sharon I."/>
            <person name="Castelle C.J."/>
            <person name="Probst A.J."/>
            <person name="Thomas B.C."/>
            <person name="Singh A."/>
            <person name="Wilkins M.J."/>
            <person name="Karaoz U."/>
            <person name="Brodie E.L."/>
            <person name="Williams K.H."/>
            <person name="Hubbard S.S."/>
            <person name="Banfield J.F."/>
        </authorList>
    </citation>
    <scope>NUCLEOTIDE SEQUENCE [LARGE SCALE GENOMIC DNA]</scope>
</reference>
<protein>
    <submittedName>
        <fullName evidence="2">Uncharacterized protein</fullName>
    </submittedName>
</protein>
<sequence>MREKGLALPLILILLMVAGVFVATKLVDIPQIFKSQAGLVRSIYFVGPEIKKDDQGMPYTQSIKVNLALTSPFGYLTPPPNSTPIPDPMPTIGANPIGACFDNPCDKGSYCIQMGNKQLCIPSMPSSATSSGTVPKGRETQSAIQDFTSWALGQIKSLTRESGRLAVSDGVDMLTDATIPRPRDPEIICSIGNTGEPIIKINPRQPDPDKDIQILVDNATFEGWNNNCDAPNSGDLCLTTREAPEINIEQNQVYNVWLRTKKNGKYSLPTTKFPIICTVPGKVTTVGYRLAENPVSLKYSSFVPYNSDSPIFYTSYVFQNIKPGLKTVWVQFLSNDGRVSNPDSADIQLKLTLPTDYCDQKATISCKIDGTLCENFPTPCDVPSGWIPPFKGSPDPLPTKKTESSDGYSFEIPWDDLATPTPRMRK</sequence>
<dbReference type="AlphaFoldDB" id="A0A1F5MK16"/>
<organism evidence="2 3">
    <name type="scientific">Candidatus Daviesbacteria bacterium RIFCSPLOWO2_01_FULL_40_24</name>
    <dbReference type="NCBI Taxonomy" id="1797787"/>
    <lineage>
        <taxon>Bacteria</taxon>
        <taxon>Candidatus Daviesiibacteriota</taxon>
    </lineage>
</organism>
<evidence type="ECO:0000313" key="3">
    <source>
        <dbReference type="Proteomes" id="UP000178017"/>
    </source>
</evidence>
<comment type="caution">
    <text evidence="2">The sequence shown here is derived from an EMBL/GenBank/DDBJ whole genome shotgun (WGS) entry which is preliminary data.</text>
</comment>
<accession>A0A1F5MK16</accession>
<feature type="region of interest" description="Disordered" evidence="1">
    <location>
        <begin position="391"/>
        <end position="426"/>
    </location>
</feature>